<dbReference type="PANTHER" id="PTHR36844:SF1">
    <property type="entry name" value="PROTEASE PRSW"/>
    <property type="match status" value="1"/>
</dbReference>
<feature type="transmembrane region" description="Helical" evidence="1">
    <location>
        <begin position="271"/>
        <end position="291"/>
    </location>
</feature>
<feature type="transmembrane region" description="Helical" evidence="1">
    <location>
        <begin position="220"/>
        <end position="239"/>
    </location>
</feature>
<dbReference type="PANTHER" id="PTHR36844">
    <property type="entry name" value="PROTEASE PRSW"/>
    <property type="match status" value="1"/>
</dbReference>
<keyword evidence="1" id="KW-0812">Transmembrane</keyword>
<reference evidence="3" key="1">
    <citation type="submission" date="2023-08" db="EMBL/GenBank/DDBJ databases">
        <title>Rhodospirillaceae gen. nov., a novel taxon isolated from the Yangtze River Yuezi River estuary sludge.</title>
        <authorList>
            <person name="Ruan L."/>
        </authorList>
    </citation>
    <scope>NUCLEOTIDE SEQUENCE [LARGE SCALE GENOMIC DNA]</scope>
    <source>
        <strain evidence="3">R-7</strain>
    </source>
</reference>
<dbReference type="EC" id="3.4.-.-" evidence="2"/>
<dbReference type="Pfam" id="PF13367">
    <property type="entry name" value="PrsW-protease"/>
    <property type="match status" value="1"/>
</dbReference>
<dbReference type="RefSeq" id="WP_379953655.1">
    <property type="nucleotide sequence ID" value="NZ_JAUYVI010000001.1"/>
</dbReference>
<protein>
    <submittedName>
        <fullName evidence="2">PrsW family glutamic-type intramembrane protease</fullName>
        <ecNumber evidence="2">3.4.-.-</ecNumber>
    </submittedName>
</protein>
<evidence type="ECO:0000313" key="2">
    <source>
        <dbReference type="EMBL" id="MDQ7246277.1"/>
    </source>
</evidence>
<feature type="transmembrane region" description="Helical" evidence="1">
    <location>
        <begin position="173"/>
        <end position="194"/>
    </location>
</feature>
<dbReference type="Proteomes" id="UP001230156">
    <property type="component" value="Unassembled WGS sequence"/>
</dbReference>
<keyword evidence="1" id="KW-0472">Membrane</keyword>
<feature type="transmembrane region" description="Helical" evidence="1">
    <location>
        <begin position="37"/>
        <end position="61"/>
    </location>
</feature>
<organism evidence="2 3">
    <name type="scientific">Dongia sedimenti</name>
    <dbReference type="NCBI Taxonomy" id="3064282"/>
    <lineage>
        <taxon>Bacteria</taxon>
        <taxon>Pseudomonadati</taxon>
        <taxon>Pseudomonadota</taxon>
        <taxon>Alphaproteobacteria</taxon>
        <taxon>Rhodospirillales</taxon>
        <taxon>Dongiaceae</taxon>
        <taxon>Dongia</taxon>
    </lineage>
</organism>
<feature type="transmembrane region" description="Helical" evidence="1">
    <location>
        <begin position="6"/>
        <end position="25"/>
    </location>
</feature>
<feature type="transmembrane region" description="Helical" evidence="1">
    <location>
        <begin position="327"/>
        <end position="344"/>
    </location>
</feature>
<keyword evidence="1" id="KW-1133">Transmembrane helix</keyword>
<keyword evidence="3" id="KW-1185">Reference proteome</keyword>
<evidence type="ECO:0000256" key="1">
    <source>
        <dbReference type="SAM" id="Phobius"/>
    </source>
</evidence>
<gene>
    <name evidence="2" type="ORF">Q8A70_01305</name>
</gene>
<feature type="transmembrane region" description="Helical" evidence="1">
    <location>
        <begin position="113"/>
        <end position="134"/>
    </location>
</feature>
<feature type="transmembrane region" description="Helical" evidence="1">
    <location>
        <begin position="81"/>
        <end position="101"/>
    </location>
</feature>
<feature type="transmembrane region" description="Helical" evidence="1">
    <location>
        <begin position="140"/>
        <end position="166"/>
    </location>
</feature>
<comment type="caution">
    <text evidence="2">The sequence shown here is derived from an EMBL/GenBank/DDBJ whole genome shotgun (WGS) entry which is preliminary data.</text>
</comment>
<dbReference type="EMBL" id="JAUYVI010000001">
    <property type="protein sequence ID" value="MDQ7246277.1"/>
    <property type="molecule type" value="Genomic_DNA"/>
</dbReference>
<dbReference type="GO" id="GO:0006508">
    <property type="term" value="P:proteolysis"/>
    <property type="evidence" value="ECO:0007669"/>
    <property type="project" value="UniProtKB-KW"/>
</dbReference>
<keyword evidence="2" id="KW-0645">Protease</keyword>
<evidence type="ECO:0000313" key="3">
    <source>
        <dbReference type="Proteomes" id="UP001230156"/>
    </source>
</evidence>
<dbReference type="GO" id="GO:0008233">
    <property type="term" value="F:peptidase activity"/>
    <property type="evidence" value="ECO:0007669"/>
    <property type="project" value="UniProtKB-KW"/>
</dbReference>
<keyword evidence="2" id="KW-0378">Hydrolase</keyword>
<name>A0ABU0YEZ2_9PROT</name>
<accession>A0ABU0YEZ2</accession>
<sequence>MLVLATFLTAIFPPLVLTAFFLTHYRHRLGFRLGIKAFGLGLVAAALAILMGQAIDHAAILPRFSVADGLAGGLWQALVDSAGYAAIPEELAKFLMVWLVIRLSKDCDSGGDLFCGAILVGLGFAALENVMYVARASHNWAVIGTIRGLMAIPGHTIDGMFMGYFLALWWRKALPAVVAVLLALALPIAAHTLYDFPLMAIDNTALLVARSGLSPEPLEWLRFMQFGVMLISALGAIWVGRQELIEVWQAPTPDGDLHPADPVAVGWWRRAGWALAGFGALVAALGVTLWITDTQLLLAARGVIDGTSLQSFGRWLVWLFNRQTGEFLFGLALFPLAFAAILQMRPPQRIGNPFALWPSARPWA</sequence>
<proteinExistence type="predicted"/>
<dbReference type="InterPro" id="IPR026898">
    <property type="entry name" value="PrsW"/>
</dbReference>